<organism evidence="1 2">
    <name type="scientific">Candidatus Epulonipiscium fishelsonii</name>
    <dbReference type="NCBI Taxonomy" id="77094"/>
    <lineage>
        <taxon>Bacteria</taxon>
        <taxon>Bacillati</taxon>
        <taxon>Bacillota</taxon>
        <taxon>Clostridia</taxon>
        <taxon>Lachnospirales</taxon>
        <taxon>Lachnospiraceae</taxon>
        <taxon>Candidatus Epulonipiscium</taxon>
    </lineage>
</organism>
<sequence length="196" mass="22647">MKILIISDQESPYIWDHFDKKNFENVKLVISCGDLRASYLSFIVTMLAIPVVYIHGNHDTRYNINPPEGCICIDDDVFTYKGVKFGGLGGCMEYSGGPLQYTEKDMTKRVKKLIRLGKRKKGIDILVTHSPSKNLGDGEDLCHQGFQSFYSIYETFNISHHFYGHQHLNYSNKTDRILKYKDIQIVNAFNYYIIEI</sequence>
<keyword evidence="2" id="KW-1185">Reference proteome</keyword>
<accession>A0ACC8XIY3</accession>
<reference evidence="1" key="1">
    <citation type="submission" date="2016-08" db="EMBL/GenBank/DDBJ databases">
        <authorList>
            <person name="Ngugi D.K."/>
            <person name="Miyake S."/>
            <person name="Stingl U."/>
        </authorList>
    </citation>
    <scope>NUCLEOTIDE SEQUENCE</scope>
    <source>
        <strain evidence="1">SCG-D08WGA-EpuloA1</strain>
    </source>
</reference>
<gene>
    <name evidence="1" type="ORF">AN640_04275</name>
</gene>
<protein>
    <submittedName>
        <fullName evidence="1">Metallophosphoesterase</fullName>
    </submittedName>
</protein>
<evidence type="ECO:0000313" key="1">
    <source>
        <dbReference type="EMBL" id="ONI45608.1"/>
    </source>
</evidence>
<dbReference type="Proteomes" id="UP000188637">
    <property type="component" value="Unassembled WGS sequence"/>
</dbReference>
<evidence type="ECO:0000313" key="2">
    <source>
        <dbReference type="Proteomes" id="UP000188637"/>
    </source>
</evidence>
<name>A0ACC8XIY3_9FIRM</name>
<proteinExistence type="predicted"/>
<comment type="caution">
    <text evidence="1">The sequence shown here is derived from an EMBL/GenBank/DDBJ whole genome shotgun (WGS) entry which is preliminary data.</text>
</comment>
<dbReference type="EMBL" id="LJHD01000052">
    <property type="protein sequence ID" value="ONI45608.1"/>
    <property type="molecule type" value="Genomic_DNA"/>
</dbReference>